<dbReference type="PATRIC" id="fig|727.564.peg.333"/>
<gene>
    <name evidence="3" type="ORF">NTHI1209_01316</name>
</gene>
<reference evidence="3 4" key="1">
    <citation type="submission" date="2014-05" db="EMBL/GenBank/DDBJ databases">
        <title>Methylome analysis of the phasevarions of Haemophilus influenzae.</title>
        <authorList>
            <person name="Atack J.M."/>
            <person name="Fox K.L."/>
            <person name="Power P.M."/>
            <person name="Clark T."/>
            <person name="Jurcisek J."/>
            <person name="Korlach J."/>
            <person name="Bakaletz L.O."/>
            <person name="Jennings M.P."/>
        </authorList>
    </citation>
    <scope>NUCLEOTIDE SEQUENCE [LARGE SCALE GENOMIC DNA]</scope>
    <source>
        <strain evidence="3 4">1209</strain>
    </source>
</reference>
<dbReference type="Proteomes" id="UP000050700">
    <property type="component" value="Unassembled WGS sequence"/>
</dbReference>
<feature type="domain" description="Putative DNA-binding" evidence="1">
    <location>
        <begin position="9"/>
        <end position="94"/>
    </location>
</feature>
<evidence type="ECO:0000259" key="2">
    <source>
        <dbReference type="Pfam" id="PF22106"/>
    </source>
</evidence>
<organism evidence="3 4">
    <name type="scientific">Haemophilus influenzae</name>
    <dbReference type="NCBI Taxonomy" id="727"/>
    <lineage>
        <taxon>Bacteria</taxon>
        <taxon>Pseudomonadati</taxon>
        <taxon>Pseudomonadota</taxon>
        <taxon>Gammaproteobacteria</taxon>
        <taxon>Pasteurellales</taxon>
        <taxon>Pasteurellaceae</taxon>
        <taxon>Haemophilus</taxon>
    </lineage>
</organism>
<dbReference type="Pfam" id="PF22106">
    <property type="entry name" value="NGO1945_C"/>
    <property type="match status" value="1"/>
</dbReference>
<evidence type="ECO:0000313" key="3">
    <source>
        <dbReference type="EMBL" id="KIS35708.1"/>
    </source>
</evidence>
<dbReference type="Gene3D" id="3.90.930.50">
    <property type="match status" value="1"/>
</dbReference>
<protein>
    <submittedName>
        <fullName evidence="3">Uncharacterized protein</fullName>
    </submittedName>
</protein>
<comment type="caution">
    <text evidence="3">The sequence shown here is derived from an EMBL/GenBank/DDBJ whole genome shotgun (WGS) entry which is preliminary data.</text>
</comment>
<name>A0A0D0GYC9_HAEIF</name>
<dbReference type="AlphaFoldDB" id="A0A0D0GYC9"/>
<dbReference type="RefSeq" id="WP_005664578.1">
    <property type="nucleotide sequence ID" value="NZ_AP018771.1"/>
</dbReference>
<dbReference type="Gene3D" id="1.10.150.690">
    <property type="entry name" value="DUF2063"/>
    <property type="match status" value="1"/>
</dbReference>
<feature type="domain" description="NGO1945-like C-terminal" evidence="2">
    <location>
        <begin position="140"/>
        <end position="227"/>
    </location>
</feature>
<dbReference type="Pfam" id="PF09836">
    <property type="entry name" value="DUF2063"/>
    <property type="match status" value="1"/>
</dbReference>
<evidence type="ECO:0000313" key="4">
    <source>
        <dbReference type="Proteomes" id="UP000050700"/>
    </source>
</evidence>
<dbReference type="InterPro" id="IPR054098">
    <property type="entry name" value="NGO1945-like_C"/>
</dbReference>
<sequence length="238" mass="27547">MLPKSSLKETQQALANAIRLGNADPLNGYAASRLAVYTRLVRNNAFGFIDRCFVEAPLHIEPEYWKNAKENFVQNGNAHSPYFQDIAGEFLLFCQEKEIFDTNILALMDFENTQLLAEVSLAKVPEKFEWNRHSVMQLSGAAYLKSYDVDFLSSDFKQFDDTPIQVIVWRDSDFRIQQQILSELDYWLLSYLQEQPNSLENVLSALNTMVEDSTSIIPLLEQVWMKWVTSEVIYPEQR</sequence>
<dbReference type="InterPro" id="IPR018640">
    <property type="entry name" value="DUF2063"/>
</dbReference>
<dbReference type="InterPro" id="IPR044922">
    <property type="entry name" value="DUF2063_N_sf"/>
</dbReference>
<dbReference type="EMBL" id="JMQP01000002">
    <property type="protein sequence ID" value="KIS35708.1"/>
    <property type="molecule type" value="Genomic_DNA"/>
</dbReference>
<proteinExistence type="predicted"/>
<accession>A0A0D0GYC9</accession>
<evidence type="ECO:0000259" key="1">
    <source>
        <dbReference type="Pfam" id="PF09836"/>
    </source>
</evidence>